<dbReference type="Pfam" id="PF00561">
    <property type="entry name" value="Abhydrolase_1"/>
    <property type="match status" value="1"/>
</dbReference>
<dbReference type="EMBL" id="JAUDCK010000002">
    <property type="protein sequence ID" value="MDM8194888.1"/>
    <property type="molecule type" value="Genomic_DNA"/>
</dbReference>
<feature type="domain" description="AB hydrolase-1" evidence="1">
    <location>
        <begin position="21"/>
        <end position="150"/>
    </location>
</feature>
<reference evidence="2 3" key="2">
    <citation type="submission" date="2023-06" db="EMBL/GenBank/DDBJ databases">
        <authorList>
            <person name="Zeman M."/>
            <person name="Kubasova T."/>
            <person name="Jahodarova E."/>
            <person name="Nykrynova M."/>
            <person name="Rychlik I."/>
        </authorList>
    </citation>
    <scope>NUCLEOTIDE SEQUENCE [LARGE SCALE GENOMIC DNA]</scope>
    <source>
        <strain evidence="2 3">ET341</strain>
    </source>
</reference>
<dbReference type="GO" id="GO:0016787">
    <property type="term" value="F:hydrolase activity"/>
    <property type="evidence" value="ECO:0007669"/>
    <property type="project" value="UniProtKB-KW"/>
</dbReference>
<keyword evidence="2" id="KW-0378">Hydrolase</keyword>
<organism evidence="2 3">
    <name type="scientific">Massilimicrobiota timonensis</name>
    <dbReference type="NCBI Taxonomy" id="1776392"/>
    <lineage>
        <taxon>Bacteria</taxon>
        <taxon>Bacillati</taxon>
        <taxon>Bacillota</taxon>
        <taxon>Erysipelotrichia</taxon>
        <taxon>Erysipelotrichales</taxon>
        <taxon>Erysipelotrichaceae</taxon>
        <taxon>Massilimicrobiota</taxon>
    </lineage>
</organism>
<dbReference type="SUPFAM" id="SSF53474">
    <property type="entry name" value="alpha/beta-Hydrolases"/>
    <property type="match status" value="1"/>
</dbReference>
<evidence type="ECO:0000313" key="2">
    <source>
        <dbReference type="EMBL" id="MDM8194888.1"/>
    </source>
</evidence>
<dbReference type="PANTHER" id="PTHR43798">
    <property type="entry name" value="MONOACYLGLYCEROL LIPASE"/>
    <property type="match status" value="1"/>
</dbReference>
<proteinExistence type="predicted"/>
<evidence type="ECO:0000259" key="1">
    <source>
        <dbReference type="Pfam" id="PF00561"/>
    </source>
</evidence>
<dbReference type="InterPro" id="IPR029058">
    <property type="entry name" value="AB_hydrolase_fold"/>
</dbReference>
<dbReference type="InterPro" id="IPR050266">
    <property type="entry name" value="AB_hydrolase_sf"/>
</dbReference>
<evidence type="ECO:0000313" key="3">
    <source>
        <dbReference type="Proteomes" id="UP001529275"/>
    </source>
</evidence>
<sequence length="250" mass="28585">MSYFQYHDKNIYYSVIGKGIPLMLLHGNTASSKMFTFLLDLYKNDFQIILIDFLGNGLSERIDKFPENIWIDQGYQIIALANHLNIDNINLLGTSGGAYAAINAALEAPKRFHKVIADSFDGRTLPSGFAEGLLKEREFAKSDEQSRVFYEWCQGDDWEEVIDKDTETLINLEKKNIPLFISHISDIKIPLLMSASKTDEMLNNDLESEFHEIAKNNPLIQYKIWEDGHHPLIATKALETAQMVINFIHQ</sequence>
<protein>
    <submittedName>
        <fullName evidence="2">Alpha/beta hydrolase</fullName>
    </submittedName>
</protein>
<gene>
    <name evidence="2" type="ORF">QUV98_00955</name>
</gene>
<keyword evidence="3" id="KW-1185">Reference proteome</keyword>
<comment type="caution">
    <text evidence="2">The sequence shown here is derived from an EMBL/GenBank/DDBJ whole genome shotgun (WGS) entry which is preliminary data.</text>
</comment>
<dbReference type="PANTHER" id="PTHR43798:SF33">
    <property type="entry name" value="HYDROLASE, PUTATIVE (AFU_ORTHOLOGUE AFUA_2G14860)-RELATED"/>
    <property type="match status" value="1"/>
</dbReference>
<dbReference type="InterPro" id="IPR000073">
    <property type="entry name" value="AB_hydrolase_1"/>
</dbReference>
<reference evidence="3" key="1">
    <citation type="submission" date="2023-06" db="EMBL/GenBank/DDBJ databases">
        <title>Identification and characterization of horizontal gene transfer across gut microbiota members of farm animals based on homology search.</title>
        <authorList>
            <person name="Zeman M."/>
            <person name="Kubasova T."/>
            <person name="Jahodarova E."/>
            <person name="Nykrynova M."/>
            <person name="Rychlik I."/>
        </authorList>
    </citation>
    <scope>NUCLEOTIDE SEQUENCE [LARGE SCALE GENOMIC DNA]</scope>
    <source>
        <strain evidence="3">ET341</strain>
    </source>
</reference>
<dbReference type="Proteomes" id="UP001529275">
    <property type="component" value="Unassembled WGS sequence"/>
</dbReference>
<dbReference type="Gene3D" id="3.40.50.1820">
    <property type="entry name" value="alpha/beta hydrolase"/>
    <property type="match status" value="1"/>
</dbReference>
<accession>A0ABT7UFF8</accession>
<name>A0ABT7UFF8_9FIRM</name>
<dbReference type="RefSeq" id="WP_289527057.1">
    <property type="nucleotide sequence ID" value="NZ_JAUDCK010000002.1"/>
</dbReference>